<feature type="signal peptide" evidence="7">
    <location>
        <begin position="1"/>
        <end position="19"/>
    </location>
</feature>
<gene>
    <name evidence="8" type="ORF">C41B8_03731</name>
</gene>
<comment type="similarity">
    <text evidence="1">Belongs to the EcnA/EcnB lipoprotein family.</text>
</comment>
<keyword evidence="3 7" id="KW-0732">Signal</keyword>
<protein>
    <submittedName>
        <fullName evidence="8">Entericidin ecnab</fullName>
    </submittedName>
</protein>
<evidence type="ECO:0000256" key="2">
    <source>
        <dbReference type="ARBA" id="ARBA00022475"/>
    </source>
</evidence>
<proteinExistence type="inferred from homology"/>
<keyword evidence="9" id="KW-1185">Reference proteome</keyword>
<sequence length="50" mass="5137">MKKITLGLLLILAASVGLAGCNTMAGFGKDVQDAGQSIHKSAEKHKPDGD</sequence>
<feature type="chain" id="PRO_5001776643" evidence="7">
    <location>
        <begin position="20"/>
        <end position="50"/>
    </location>
</feature>
<dbReference type="AlphaFoldDB" id="A0A084IPR1"/>
<reference evidence="8 9" key="1">
    <citation type="submission" date="2013-03" db="EMBL/GenBank/DDBJ databases">
        <title>Salinisphaera hydrothermalis C41B8 Genome Sequencing.</title>
        <authorList>
            <person name="Li C."/>
            <person name="Lai Q."/>
            <person name="Shao Z."/>
        </authorList>
    </citation>
    <scope>NUCLEOTIDE SEQUENCE [LARGE SCALE GENOMIC DNA]</scope>
    <source>
        <strain evidence="8 9">C41B8</strain>
    </source>
</reference>
<name>A0A084IPR1_SALHC</name>
<evidence type="ECO:0000256" key="6">
    <source>
        <dbReference type="ARBA" id="ARBA00023288"/>
    </source>
</evidence>
<dbReference type="GO" id="GO:0016020">
    <property type="term" value="C:membrane"/>
    <property type="evidence" value="ECO:0007669"/>
    <property type="project" value="InterPro"/>
</dbReference>
<dbReference type="EMBL" id="APNK01000003">
    <property type="protein sequence ID" value="KEZ78695.1"/>
    <property type="molecule type" value="Genomic_DNA"/>
</dbReference>
<evidence type="ECO:0000256" key="1">
    <source>
        <dbReference type="ARBA" id="ARBA00010296"/>
    </source>
</evidence>
<dbReference type="OrthoDB" id="9181810at2"/>
<dbReference type="Proteomes" id="UP000028302">
    <property type="component" value="Unassembled WGS sequence"/>
</dbReference>
<evidence type="ECO:0000256" key="4">
    <source>
        <dbReference type="ARBA" id="ARBA00023136"/>
    </source>
</evidence>
<accession>A0A084IPR1</accession>
<evidence type="ECO:0000256" key="5">
    <source>
        <dbReference type="ARBA" id="ARBA00023139"/>
    </source>
</evidence>
<keyword evidence="4" id="KW-0472">Membrane</keyword>
<dbReference type="GO" id="GO:0009636">
    <property type="term" value="P:response to toxic substance"/>
    <property type="evidence" value="ECO:0007669"/>
    <property type="project" value="InterPro"/>
</dbReference>
<dbReference type="InterPro" id="IPR012556">
    <property type="entry name" value="Entericidin"/>
</dbReference>
<evidence type="ECO:0000256" key="3">
    <source>
        <dbReference type="ARBA" id="ARBA00022729"/>
    </source>
</evidence>
<evidence type="ECO:0000313" key="9">
    <source>
        <dbReference type="Proteomes" id="UP000028302"/>
    </source>
</evidence>
<comment type="caution">
    <text evidence="8">The sequence shown here is derived from an EMBL/GenBank/DDBJ whole genome shotgun (WGS) entry which is preliminary data.</text>
</comment>
<dbReference type="RefSeq" id="WP_084188448.1">
    <property type="nucleotide sequence ID" value="NZ_APNK01000003.1"/>
</dbReference>
<evidence type="ECO:0000256" key="7">
    <source>
        <dbReference type="SAM" id="SignalP"/>
    </source>
</evidence>
<dbReference type="Pfam" id="PF08085">
    <property type="entry name" value="Entericidin"/>
    <property type="match status" value="1"/>
</dbReference>
<keyword evidence="2" id="KW-1003">Cell membrane</keyword>
<dbReference type="PROSITE" id="PS51257">
    <property type="entry name" value="PROKAR_LIPOPROTEIN"/>
    <property type="match status" value="1"/>
</dbReference>
<organism evidence="8 9">
    <name type="scientific">Salinisphaera hydrothermalis (strain C41B8)</name>
    <dbReference type="NCBI Taxonomy" id="1304275"/>
    <lineage>
        <taxon>Bacteria</taxon>
        <taxon>Pseudomonadati</taxon>
        <taxon>Pseudomonadota</taxon>
        <taxon>Gammaproteobacteria</taxon>
        <taxon>Salinisphaerales</taxon>
        <taxon>Salinisphaeraceae</taxon>
        <taxon>Salinisphaera</taxon>
    </lineage>
</organism>
<keyword evidence="6" id="KW-0449">Lipoprotein</keyword>
<evidence type="ECO:0000313" key="8">
    <source>
        <dbReference type="EMBL" id="KEZ78695.1"/>
    </source>
</evidence>
<keyword evidence="5" id="KW-0564">Palmitate</keyword>